<reference evidence="10" key="1">
    <citation type="submission" date="2022-11" db="EMBL/GenBank/DDBJ databases">
        <authorList>
            <person name="Petersen C."/>
        </authorList>
    </citation>
    <scope>NUCLEOTIDE SEQUENCE</scope>
    <source>
        <strain evidence="10">IBT 30069</strain>
    </source>
</reference>
<evidence type="ECO:0000256" key="4">
    <source>
        <dbReference type="ARBA" id="ARBA00022989"/>
    </source>
</evidence>
<name>A0A9W9F5I2_9EURO</name>
<dbReference type="GO" id="GO:0006629">
    <property type="term" value="P:lipid metabolic process"/>
    <property type="evidence" value="ECO:0007669"/>
    <property type="project" value="UniProtKB-KW"/>
</dbReference>
<feature type="compositionally biased region" description="Basic and acidic residues" evidence="7">
    <location>
        <begin position="453"/>
        <end position="467"/>
    </location>
</feature>
<evidence type="ECO:0000256" key="2">
    <source>
        <dbReference type="ARBA" id="ARBA00022692"/>
    </source>
</evidence>
<dbReference type="InterPro" id="IPR009617">
    <property type="entry name" value="Seipin"/>
</dbReference>
<feature type="region of interest" description="Disordered" evidence="7">
    <location>
        <begin position="449"/>
        <end position="475"/>
    </location>
</feature>
<feature type="transmembrane region" description="Helical" evidence="8">
    <location>
        <begin position="41"/>
        <end position="68"/>
    </location>
</feature>
<dbReference type="CDD" id="cd23995">
    <property type="entry name" value="Seipin_BSCL2_like"/>
    <property type="match status" value="1"/>
</dbReference>
<keyword evidence="4 8" id="KW-1133">Transmembrane helix</keyword>
<dbReference type="InterPro" id="IPR004344">
    <property type="entry name" value="TTL/TTLL_fam"/>
</dbReference>
<dbReference type="GO" id="GO:0140042">
    <property type="term" value="P:lipid droplet formation"/>
    <property type="evidence" value="ECO:0007669"/>
    <property type="project" value="UniProtKB-ARBA"/>
</dbReference>
<dbReference type="Proteomes" id="UP001149165">
    <property type="component" value="Unassembled WGS sequence"/>
</dbReference>
<sequence>MADSEFTDDETEYEGRSSQAVVLDALWTPFRVLFSRTALRIYLNTLLFIGATIFLVGISGIAYGVFYLRFIPTVGVDREVHLQFGDGSPWGTASFESEFVSSQAYDVAVVLDLPRTPSNIDAGNFMIDLTLYSPQTSSVLPATGNSVTPLSKSRRPSILTYSSPLVDLARRTLRLPLYMIGWRREAERLEVPMMEKLAFARGARNLPQSLRLEIESEKKLHIYSARVEFRARFTGLRWFMYRWKITSFVVFSSMFWTVSVTSASLTWLLLNWVLGSAPTSTDEDEIKDEEEQGLVKNEPEAEDSGSSSDPVKVKKEEPEDYLGSSSLLQSFAAEGDEGGIGSGLESSETPGMQKRRSHLKEDSDSAGWKISEFFPSISSPINQYITMHILVTNDDGPPSNQSSPYVHSLVHELQSAGHIVSVVLPHQQRSWIGKAHIVGASVKPTYFRPGTLHQDDGTTHHLPRGSDGESDDGGDEWILINSTPASCVQIGLYHFFQERGPIDVVVSGPNYGRNSTALFALSSGTIGGAMEGAVCGKPSIALSYAFSSRNHDPVVIAEASKHSVKLIEYLCANWVNGVDLYTVNVPLEPGVSQNKVLYTDMLINKWTSGSCFQAADPDAAGDDPELDEKRLRIESELAGQKADAANGDKPQHTRFQHKHFKWAPSFQDVYRSVEESEPGNDGWAVKEQMTSVTPLKASFMHAPGIAGEIKLKSTVYSIIDCDVPYVGELVERALARRLGDSACSKRISSIDELPESSTPVFQYREYERLEFEHIMSRPSTSLGNAYIIRKALIRKHYLSNTIANWVSKHPESILKNHFKSAFDFELDYAEFLDDALLEAYELRESLDKNEERPESEKEWWILKPGMSDRGQGIRLFNSEAQLQEIFEEWEEDSDDEQSGSEKEEADDDDEDQPHDAGVVTSQLRHFIAQPYIDPPLLLPSSSNRKFHIRTYVLATGSLKVYVFKEMLALFAAKPYCPPHKEEDEVKDLARHLTNTCFQEGGSSNEGSVRRFWDLDHHVPGLSADWKEQIFSQICAVTGEVFEAAARGMMVHFQTLPNAFELFGVDFLVDSTGAAWLLEMNAFPDFAQTGEDLKEIVVGRLFEETIDVAVKPFFGLGDNEGKGDMKLVADLDLGRRA</sequence>
<dbReference type="InterPro" id="IPR027746">
    <property type="entry name" value="TTL"/>
</dbReference>
<evidence type="ECO:0000256" key="1">
    <source>
        <dbReference type="ARBA" id="ARBA00004477"/>
    </source>
</evidence>
<proteinExistence type="predicted"/>
<dbReference type="InterPro" id="IPR036523">
    <property type="entry name" value="SurE-like_sf"/>
</dbReference>
<dbReference type="NCBIfam" id="TIGR00087">
    <property type="entry name" value="surE"/>
    <property type="match status" value="1"/>
</dbReference>
<keyword evidence="3" id="KW-0256">Endoplasmic reticulum</keyword>
<keyword evidence="5" id="KW-0443">Lipid metabolism</keyword>
<dbReference type="EMBL" id="JAPQKH010000006">
    <property type="protein sequence ID" value="KAJ5093999.1"/>
    <property type="molecule type" value="Genomic_DNA"/>
</dbReference>
<feature type="domain" description="Survival protein SurE-like phosphatase/nucleotidase" evidence="9">
    <location>
        <begin position="389"/>
        <end position="607"/>
    </location>
</feature>
<dbReference type="Gene3D" id="3.30.470.20">
    <property type="entry name" value="ATP-grasp fold, B domain"/>
    <property type="match status" value="1"/>
</dbReference>
<evidence type="ECO:0000256" key="5">
    <source>
        <dbReference type="ARBA" id="ARBA00023098"/>
    </source>
</evidence>
<evidence type="ECO:0000256" key="8">
    <source>
        <dbReference type="SAM" id="Phobius"/>
    </source>
</evidence>
<keyword evidence="2 8" id="KW-0812">Transmembrane</keyword>
<evidence type="ECO:0000256" key="7">
    <source>
        <dbReference type="SAM" id="MobiDB-lite"/>
    </source>
</evidence>
<protein>
    <recommendedName>
        <fullName evidence="9">Survival protein SurE-like phosphatase/nucleotidase domain-containing protein</fullName>
    </recommendedName>
</protein>
<gene>
    <name evidence="10" type="ORF">N7456_009860</name>
</gene>
<evidence type="ECO:0000256" key="3">
    <source>
        <dbReference type="ARBA" id="ARBA00022824"/>
    </source>
</evidence>
<evidence type="ECO:0000313" key="10">
    <source>
        <dbReference type="EMBL" id="KAJ5093999.1"/>
    </source>
</evidence>
<comment type="subcellular location">
    <subcellularLocation>
        <location evidence="1">Endoplasmic reticulum membrane</location>
        <topology evidence="1">Multi-pass membrane protein</topology>
    </subcellularLocation>
</comment>
<feature type="region of interest" description="Disordered" evidence="7">
    <location>
        <begin position="889"/>
        <end position="915"/>
    </location>
</feature>
<dbReference type="PANTHER" id="PTHR47551">
    <property type="entry name" value="TUBULIN--TYROSINE LIGASE PBY1-RELATED"/>
    <property type="match status" value="1"/>
</dbReference>
<dbReference type="InterPro" id="IPR002828">
    <property type="entry name" value="SurE-like_Pase/nucleotidase"/>
</dbReference>
<feature type="transmembrane region" description="Helical" evidence="8">
    <location>
        <begin position="245"/>
        <end position="270"/>
    </location>
</feature>
<dbReference type="GO" id="GO:0000932">
    <property type="term" value="C:P-body"/>
    <property type="evidence" value="ECO:0007669"/>
    <property type="project" value="TreeGrafter"/>
</dbReference>
<dbReference type="Pfam" id="PF01975">
    <property type="entry name" value="SurE"/>
    <property type="match status" value="1"/>
</dbReference>
<organism evidence="10 11">
    <name type="scientific">Penicillium angulare</name>
    <dbReference type="NCBI Taxonomy" id="116970"/>
    <lineage>
        <taxon>Eukaryota</taxon>
        <taxon>Fungi</taxon>
        <taxon>Dikarya</taxon>
        <taxon>Ascomycota</taxon>
        <taxon>Pezizomycotina</taxon>
        <taxon>Eurotiomycetes</taxon>
        <taxon>Eurotiomycetidae</taxon>
        <taxon>Eurotiales</taxon>
        <taxon>Aspergillaceae</taxon>
        <taxon>Penicillium</taxon>
    </lineage>
</organism>
<dbReference type="Pfam" id="PF06775">
    <property type="entry name" value="Seipin"/>
    <property type="match status" value="1"/>
</dbReference>
<dbReference type="GO" id="GO:0016787">
    <property type="term" value="F:hydrolase activity"/>
    <property type="evidence" value="ECO:0007669"/>
    <property type="project" value="InterPro"/>
</dbReference>
<accession>A0A9W9F5I2</accession>
<evidence type="ECO:0000313" key="11">
    <source>
        <dbReference type="Proteomes" id="UP001149165"/>
    </source>
</evidence>
<dbReference type="PANTHER" id="PTHR47551:SF1">
    <property type="entry name" value="TUBULIN--TYROSINE LIGASE PBY1-RELATED"/>
    <property type="match status" value="1"/>
</dbReference>
<feature type="region of interest" description="Disordered" evidence="7">
    <location>
        <begin position="338"/>
        <end position="363"/>
    </location>
</feature>
<dbReference type="GO" id="GO:0005789">
    <property type="term" value="C:endoplasmic reticulum membrane"/>
    <property type="evidence" value="ECO:0007669"/>
    <property type="project" value="UniProtKB-SubCell"/>
</dbReference>
<evidence type="ECO:0000259" key="9">
    <source>
        <dbReference type="Pfam" id="PF01975"/>
    </source>
</evidence>
<feature type="compositionally biased region" description="Acidic residues" evidence="7">
    <location>
        <begin position="281"/>
        <end position="292"/>
    </location>
</feature>
<reference evidence="10" key="2">
    <citation type="journal article" date="2023" name="IMA Fungus">
        <title>Comparative genomic study of the Penicillium genus elucidates a diverse pangenome and 15 lateral gene transfer events.</title>
        <authorList>
            <person name="Petersen C."/>
            <person name="Sorensen T."/>
            <person name="Nielsen M.R."/>
            <person name="Sondergaard T.E."/>
            <person name="Sorensen J.L."/>
            <person name="Fitzpatrick D.A."/>
            <person name="Frisvad J.C."/>
            <person name="Nielsen K.L."/>
        </authorList>
    </citation>
    <scope>NUCLEOTIDE SEQUENCE</scope>
    <source>
        <strain evidence="10">IBT 30069</strain>
    </source>
</reference>
<feature type="compositionally biased region" description="Acidic residues" evidence="7">
    <location>
        <begin position="889"/>
        <end position="912"/>
    </location>
</feature>
<keyword evidence="11" id="KW-1185">Reference proteome</keyword>
<dbReference type="Gene3D" id="3.40.1210.10">
    <property type="entry name" value="Survival protein SurE-like phosphatase/nucleotidase"/>
    <property type="match status" value="1"/>
</dbReference>
<dbReference type="SUPFAM" id="SSF64167">
    <property type="entry name" value="SurE-like"/>
    <property type="match status" value="1"/>
</dbReference>
<dbReference type="Pfam" id="PF03133">
    <property type="entry name" value="TTL"/>
    <property type="match status" value="1"/>
</dbReference>
<dbReference type="SUPFAM" id="SSF56059">
    <property type="entry name" value="Glutathione synthetase ATP-binding domain-like"/>
    <property type="match status" value="1"/>
</dbReference>
<dbReference type="OrthoDB" id="202825at2759"/>
<dbReference type="AlphaFoldDB" id="A0A9W9F5I2"/>
<comment type="caution">
    <text evidence="10">The sequence shown here is derived from an EMBL/GenBank/DDBJ whole genome shotgun (WGS) entry which is preliminary data.</text>
</comment>
<dbReference type="PROSITE" id="PS51221">
    <property type="entry name" value="TTL"/>
    <property type="match status" value="1"/>
</dbReference>
<keyword evidence="6 8" id="KW-0472">Membrane</keyword>
<feature type="region of interest" description="Disordered" evidence="7">
    <location>
        <begin position="278"/>
        <end position="318"/>
    </location>
</feature>
<evidence type="ECO:0000256" key="6">
    <source>
        <dbReference type="ARBA" id="ARBA00023136"/>
    </source>
</evidence>